<accession>A3VGQ9</accession>
<comment type="caution">
    <text evidence="2">The sequence shown here is derived from an EMBL/GenBank/DDBJ whole genome shotgun (WGS) entry which is preliminary data.</text>
</comment>
<organism evidence="2 3">
    <name type="scientific">Maritimibacter alkaliphilus HTCC2654</name>
    <dbReference type="NCBI Taxonomy" id="314271"/>
    <lineage>
        <taxon>Bacteria</taxon>
        <taxon>Pseudomonadati</taxon>
        <taxon>Pseudomonadota</taxon>
        <taxon>Alphaproteobacteria</taxon>
        <taxon>Rhodobacterales</taxon>
        <taxon>Roseobacteraceae</taxon>
        <taxon>Maritimibacter</taxon>
    </lineage>
</organism>
<evidence type="ECO:0000313" key="3">
    <source>
        <dbReference type="Proteomes" id="UP000002931"/>
    </source>
</evidence>
<evidence type="ECO:0000256" key="1">
    <source>
        <dbReference type="SAM" id="MobiDB-lite"/>
    </source>
</evidence>
<keyword evidence="3" id="KW-1185">Reference proteome</keyword>
<dbReference type="AlphaFoldDB" id="A3VGQ9"/>
<dbReference type="Proteomes" id="UP000002931">
    <property type="component" value="Unassembled WGS sequence"/>
</dbReference>
<sequence length="27" mass="3080">MPMDEPSSGVRDRIRSERSDDICAPYP</sequence>
<proteinExistence type="predicted"/>
<name>A3VGQ9_9RHOB</name>
<dbReference type="EMBL" id="AAMT01000008">
    <property type="protein sequence ID" value="EAQ12464.1"/>
    <property type="molecule type" value="Genomic_DNA"/>
</dbReference>
<feature type="compositionally biased region" description="Basic and acidic residues" evidence="1">
    <location>
        <begin position="10"/>
        <end position="21"/>
    </location>
</feature>
<evidence type="ECO:0000313" key="2">
    <source>
        <dbReference type="EMBL" id="EAQ12464.1"/>
    </source>
</evidence>
<feature type="region of interest" description="Disordered" evidence="1">
    <location>
        <begin position="1"/>
        <end position="27"/>
    </location>
</feature>
<protein>
    <submittedName>
        <fullName evidence="2">Uncharacterized protein</fullName>
    </submittedName>
</protein>
<gene>
    <name evidence="2" type="ORF">RB2654_14300</name>
</gene>
<dbReference type="HOGENOM" id="CLU_3414801_0_0_5"/>
<reference evidence="2 3" key="1">
    <citation type="journal article" date="2010" name="J. Bacteriol.">
        <title>Genome sequences of Pelagibaca bermudensis HTCC2601T and Maritimibacter alkaliphilus HTCC2654T, the type strains of two marine Roseobacter genera.</title>
        <authorList>
            <person name="Thrash J.C."/>
            <person name="Cho J.C."/>
            <person name="Ferriera S."/>
            <person name="Johnson J."/>
            <person name="Vergin K.L."/>
            <person name="Giovannoni S.J."/>
        </authorList>
    </citation>
    <scope>NUCLEOTIDE SEQUENCE [LARGE SCALE GENOMIC DNA]</scope>
    <source>
        <strain evidence="2 3">HTCC2654</strain>
    </source>
</reference>